<feature type="chain" id="PRO_5021311015" description="Natriuretic peptide B" evidence="7">
    <location>
        <begin position="23"/>
        <end position="152"/>
    </location>
</feature>
<keyword evidence="9" id="KW-1185">Reference proteome</keyword>
<reference evidence="8" key="5">
    <citation type="submission" date="2025-09" db="UniProtKB">
        <authorList>
            <consortium name="Ensembl"/>
        </authorList>
    </citation>
    <scope>IDENTIFICATION</scope>
</reference>
<sequence>MHPFHIPSACFFLLLGFKITCAVPLQSAALTNEDMDVLKLLLHRLEESIPTKLQDQTWPQDDTLVPDLEKTALTEAQDRAQPQLNAKDYLSARDLRTVRHDSSAKRYSGCFSRRLDRIGSMSSLGCNTIGRHTPARAFIQAAKRLEPICCCL</sequence>
<dbReference type="Proteomes" id="UP000314983">
    <property type="component" value="Chromosome 18"/>
</dbReference>
<proteinExistence type="inferred from homology"/>
<dbReference type="GO" id="GO:0003085">
    <property type="term" value="P:negative regulation of systemic arterial blood pressure"/>
    <property type="evidence" value="ECO:0007669"/>
    <property type="project" value="TreeGrafter"/>
</dbReference>
<reference evidence="8" key="3">
    <citation type="submission" date="2020-05" db="EMBL/GenBank/DDBJ databases">
        <title>Electrophorus electricus (electric eel) genome, fEleEle1, primary haplotype.</title>
        <authorList>
            <person name="Myers G."/>
            <person name="Meyer A."/>
            <person name="Fedrigo O."/>
            <person name="Formenti G."/>
            <person name="Rhie A."/>
            <person name="Tracey A."/>
            <person name="Sims Y."/>
            <person name="Jarvis E.D."/>
        </authorList>
    </citation>
    <scope>NUCLEOTIDE SEQUENCE [LARGE SCALE GENOMIC DNA]</scope>
</reference>
<dbReference type="InterPro" id="IPR000663">
    <property type="entry name" value="Natr_peptide"/>
</dbReference>
<dbReference type="PRINTS" id="PR00712">
    <property type="entry name" value="BNATPEPTIDE"/>
</dbReference>
<dbReference type="GO" id="GO:0051427">
    <property type="term" value="F:hormone receptor binding"/>
    <property type="evidence" value="ECO:0007669"/>
    <property type="project" value="TreeGrafter"/>
</dbReference>
<comment type="similarity">
    <text evidence="2">Belongs to the natriuretic peptide family.</text>
</comment>
<evidence type="ECO:0000256" key="1">
    <source>
        <dbReference type="ARBA" id="ARBA00004613"/>
    </source>
</evidence>
<evidence type="ECO:0000256" key="7">
    <source>
        <dbReference type="SAM" id="SignalP"/>
    </source>
</evidence>
<dbReference type="InterPro" id="IPR050787">
    <property type="entry name" value="Natriuretic_peptide"/>
</dbReference>
<dbReference type="Ensembl" id="ENSEEET00000004680.2">
    <property type="protein sequence ID" value="ENSEEEP00000004615.1"/>
    <property type="gene ID" value="ENSEEEG00000002409.2"/>
</dbReference>
<evidence type="ECO:0000256" key="4">
    <source>
        <dbReference type="ARBA" id="ARBA00022729"/>
    </source>
</evidence>
<evidence type="ECO:0000256" key="2">
    <source>
        <dbReference type="ARBA" id="ARBA00009041"/>
    </source>
</evidence>
<organism evidence="8 9">
    <name type="scientific">Electrophorus electricus</name>
    <name type="common">Electric eel</name>
    <name type="synonym">Gymnotus electricus</name>
    <dbReference type="NCBI Taxonomy" id="8005"/>
    <lineage>
        <taxon>Eukaryota</taxon>
        <taxon>Metazoa</taxon>
        <taxon>Chordata</taxon>
        <taxon>Craniata</taxon>
        <taxon>Vertebrata</taxon>
        <taxon>Euteleostomi</taxon>
        <taxon>Actinopterygii</taxon>
        <taxon>Neopterygii</taxon>
        <taxon>Teleostei</taxon>
        <taxon>Ostariophysi</taxon>
        <taxon>Gymnotiformes</taxon>
        <taxon>Gymnotoidei</taxon>
        <taxon>Gymnotidae</taxon>
        <taxon>Electrophorus</taxon>
    </lineage>
</organism>
<dbReference type="AlphaFoldDB" id="A0A4W4E0V6"/>
<dbReference type="PANTHER" id="PTHR14066:SF10">
    <property type="entry name" value="NATRIURETIC PEPTIDES B"/>
    <property type="match status" value="1"/>
</dbReference>
<dbReference type="GeneTree" id="ENSGT00940000171201"/>
<name>A0A4W4E0V6_ELEEL</name>
<protein>
    <recommendedName>
        <fullName evidence="10">Natriuretic peptide B</fullName>
    </recommendedName>
</protein>
<gene>
    <name evidence="8" type="primary">NPPB</name>
</gene>
<dbReference type="SMART" id="SM00183">
    <property type="entry name" value="NAT_PEP"/>
    <property type="match status" value="1"/>
</dbReference>
<dbReference type="GO" id="GO:0005179">
    <property type="term" value="F:hormone activity"/>
    <property type="evidence" value="ECO:0007669"/>
    <property type="project" value="InterPro"/>
</dbReference>
<accession>A0A4W4E0V6</accession>
<dbReference type="GO" id="GO:0005737">
    <property type="term" value="C:cytoplasm"/>
    <property type="evidence" value="ECO:0007669"/>
    <property type="project" value="TreeGrafter"/>
</dbReference>
<feature type="signal peptide" evidence="7">
    <location>
        <begin position="1"/>
        <end position="22"/>
    </location>
</feature>
<keyword evidence="5" id="KW-0838">Vasoactive</keyword>
<dbReference type="GO" id="GO:0007168">
    <property type="term" value="P:receptor guanylyl cyclase signaling pathway"/>
    <property type="evidence" value="ECO:0007669"/>
    <property type="project" value="TreeGrafter"/>
</dbReference>
<dbReference type="GO" id="GO:0097746">
    <property type="term" value="P:blood vessel diameter maintenance"/>
    <property type="evidence" value="ECO:0007669"/>
    <property type="project" value="UniProtKB-KW"/>
</dbReference>
<keyword evidence="3" id="KW-0964">Secreted</keyword>
<evidence type="ECO:0008006" key="10">
    <source>
        <dbReference type="Google" id="ProtNLM"/>
    </source>
</evidence>
<dbReference type="GO" id="GO:0006182">
    <property type="term" value="P:cGMP biosynthetic process"/>
    <property type="evidence" value="ECO:0007669"/>
    <property type="project" value="TreeGrafter"/>
</dbReference>
<evidence type="ECO:0000256" key="6">
    <source>
        <dbReference type="ARBA" id="ARBA00023157"/>
    </source>
</evidence>
<reference evidence="8" key="4">
    <citation type="submission" date="2025-08" db="UniProtKB">
        <authorList>
            <consortium name="Ensembl"/>
        </authorList>
    </citation>
    <scope>IDENTIFICATION</scope>
</reference>
<evidence type="ECO:0000256" key="5">
    <source>
        <dbReference type="ARBA" id="ARBA00022858"/>
    </source>
</evidence>
<dbReference type="OMA" id="CNTIGRY"/>
<evidence type="ECO:0000313" key="8">
    <source>
        <dbReference type="Ensembl" id="ENSEEEP00000004615.1"/>
    </source>
</evidence>
<evidence type="ECO:0000256" key="3">
    <source>
        <dbReference type="ARBA" id="ARBA00022525"/>
    </source>
</evidence>
<reference evidence="9" key="2">
    <citation type="journal article" date="2017" name="Sci. Adv.">
        <title>A tail of two voltages: Proteomic comparison of the three electric organs of the electric eel.</title>
        <authorList>
            <person name="Traeger L.L."/>
            <person name="Sabat G."/>
            <person name="Barrett-Wilt G.A."/>
            <person name="Wells G.B."/>
            <person name="Sussman M.R."/>
        </authorList>
    </citation>
    <scope>NUCLEOTIDE SEQUENCE [LARGE SCALE GENOMIC DNA]</scope>
</reference>
<dbReference type="Pfam" id="PF00212">
    <property type="entry name" value="ANP"/>
    <property type="match status" value="1"/>
</dbReference>
<dbReference type="GO" id="GO:0007218">
    <property type="term" value="P:neuropeptide signaling pathway"/>
    <property type="evidence" value="ECO:0007669"/>
    <property type="project" value="TreeGrafter"/>
</dbReference>
<keyword evidence="4 7" id="KW-0732">Signal</keyword>
<dbReference type="InterPro" id="IPR002408">
    <property type="entry name" value="Natriuretic_peptide_brain"/>
</dbReference>
<keyword evidence="6" id="KW-1015">Disulfide bond</keyword>
<dbReference type="GO" id="GO:0019934">
    <property type="term" value="P:cGMP-mediated signaling"/>
    <property type="evidence" value="ECO:0007669"/>
    <property type="project" value="TreeGrafter"/>
</dbReference>
<dbReference type="GO" id="GO:0005615">
    <property type="term" value="C:extracellular space"/>
    <property type="evidence" value="ECO:0007669"/>
    <property type="project" value="TreeGrafter"/>
</dbReference>
<comment type="subcellular location">
    <subcellularLocation>
        <location evidence="1">Secreted</location>
    </subcellularLocation>
</comment>
<evidence type="ECO:0000313" key="9">
    <source>
        <dbReference type="Proteomes" id="UP000314983"/>
    </source>
</evidence>
<reference evidence="9" key="1">
    <citation type="journal article" date="2014" name="Science">
        <title>Nonhuman genetics. Genomic basis for the convergent evolution of electric organs.</title>
        <authorList>
            <person name="Gallant J.R."/>
            <person name="Traeger L.L."/>
            <person name="Volkening J.D."/>
            <person name="Moffett H."/>
            <person name="Chen P.H."/>
            <person name="Novina C.D."/>
            <person name="Phillips G.N.Jr."/>
            <person name="Anand R."/>
            <person name="Wells G.B."/>
            <person name="Pinch M."/>
            <person name="Guth R."/>
            <person name="Unguez G.A."/>
            <person name="Albert J.S."/>
            <person name="Zakon H.H."/>
            <person name="Samanta M.P."/>
            <person name="Sussman M.R."/>
        </authorList>
    </citation>
    <scope>NUCLEOTIDE SEQUENCE [LARGE SCALE GENOMIC DNA]</scope>
</reference>
<dbReference type="PANTHER" id="PTHR14066">
    <property type="entry name" value="ATRIAL NATRIURETIC FACTOR PRECURSOR"/>
    <property type="match status" value="1"/>
</dbReference>